<dbReference type="GO" id="GO:0031410">
    <property type="term" value="C:cytoplasmic vesicle"/>
    <property type="evidence" value="ECO:0007669"/>
    <property type="project" value="TreeGrafter"/>
</dbReference>
<feature type="compositionally biased region" description="Low complexity" evidence="1">
    <location>
        <begin position="866"/>
        <end position="894"/>
    </location>
</feature>
<dbReference type="InterPro" id="IPR005113">
    <property type="entry name" value="uDENN_dom"/>
</dbReference>
<name>Q22ZD3_TETTS</name>
<dbReference type="GO" id="GO:0032483">
    <property type="term" value="P:regulation of Rab protein signal transduction"/>
    <property type="evidence" value="ECO:0007669"/>
    <property type="project" value="TreeGrafter"/>
</dbReference>
<dbReference type="Pfam" id="PF02141">
    <property type="entry name" value="DENN"/>
    <property type="match status" value="1"/>
</dbReference>
<dbReference type="InterPro" id="IPR001194">
    <property type="entry name" value="cDENN_dom"/>
</dbReference>
<dbReference type="KEGG" id="tet:TTHERM_00112380"/>
<dbReference type="Gene3D" id="3.40.50.11500">
    <property type="match status" value="1"/>
</dbReference>
<dbReference type="Gene3D" id="3.30.450.200">
    <property type="match status" value="1"/>
</dbReference>
<organism evidence="3 4">
    <name type="scientific">Tetrahymena thermophila (strain SB210)</name>
    <dbReference type="NCBI Taxonomy" id="312017"/>
    <lineage>
        <taxon>Eukaryota</taxon>
        <taxon>Sar</taxon>
        <taxon>Alveolata</taxon>
        <taxon>Ciliophora</taxon>
        <taxon>Intramacronucleata</taxon>
        <taxon>Oligohymenophorea</taxon>
        <taxon>Hymenostomatida</taxon>
        <taxon>Tetrahymenina</taxon>
        <taxon>Tetrahymenidae</taxon>
        <taxon>Tetrahymena</taxon>
    </lineage>
</organism>
<protein>
    <submittedName>
        <fullName evidence="3">DENN (AEX-3) domain protein</fullName>
    </submittedName>
</protein>
<keyword evidence="4" id="KW-1185">Reference proteome</keyword>
<dbReference type="PANTHER" id="PTHR12296">
    <property type="entry name" value="DENN DOMAIN-CONTAINING PROTEIN 4"/>
    <property type="match status" value="1"/>
</dbReference>
<dbReference type="SMART" id="SM00799">
    <property type="entry name" value="DENN"/>
    <property type="match status" value="1"/>
</dbReference>
<dbReference type="HOGENOM" id="CLU_334806_0_0_1"/>
<accession>Q22ZD3</accession>
<dbReference type="RefSeq" id="XP_001010633.3">
    <property type="nucleotide sequence ID" value="XM_001010633.3"/>
</dbReference>
<feature type="region of interest" description="Disordered" evidence="1">
    <location>
        <begin position="852"/>
        <end position="906"/>
    </location>
</feature>
<evidence type="ECO:0000259" key="2">
    <source>
        <dbReference type="PROSITE" id="PS50211"/>
    </source>
</evidence>
<proteinExistence type="predicted"/>
<gene>
    <name evidence="3" type="ORF">TTHERM_00112380</name>
</gene>
<feature type="domain" description="UDENN" evidence="2">
    <location>
        <begin position="50"/>
        <end position="571"/>
    </location>
</feature>
<sequence>MDNNNEKVTQVFERFIVMGVNTKTKDITYEKIINNDFTVDLIDIAPYLPQNKVPQYIEGMKDFLFPDGLKIYDDNLNVMNDPQPLDTFKLESQHCKQYEKINKIHQKDLIFHFVTTDGDSTKRYCTALIFHEKFYIKNDQKYNNKKQLSKCLPKIPIQQIIKNPLILDEDTDTIYIPKAICLISRLPFFQSQRQFLQYYYHNIIMGRIIGIRKRIIPIPNKLISVFNGLILEAGIKKAEKLWDNNYNEIASKLDKEIAIQYKVKETHLTEFYLSYIFFLMNIPSDDISISLHRSYKDDNKQEDLIFKCNFSSRETISLPNFSFGPLLRRNLTQINLLKLIKNILLERFILIFSSSPGEIPCLTESILKLIQPLNHINIYVPFASLHHLWLLESLGTSAIIGFSKVYKQQILERLNEIDRAGKIVVIVDLDANTIEEDTFLNIQLPSKAKGYIIKELTKAEYEYKQSREKNAWEKTVIEISRSFFNFILCLVNDYTQFYKQEVINQINNAQTEEDLDQFRNQKYQIDDIFNRDDYLKMFPLEDQSFMREFIKNTMMFSYLIQQTYEVLYLKKYKRKSILELQEGLNLIKRQKDQQSPQLQTKLGFPQNVYIDFENEQLFSGLITSQNLYISKIMNCKEDKLSIYPYLIKWIKYLELFKIENLEGKKKKAEPVSFWKRFWQENILHFVDSEQRQQNRDQLNIKTTLYKIVDRRKFLNLNNLFQKSILSGSFSLYQDRIKLPTNINYNPLSLKKNSSTQQQFSQEDQVYEEESLNSNNSECTSGNLEQIQNTFENQAFLSYQCTPVNQRRTQYEQVHTSQFQHYCHRMSQQQTELDGLSFVNRMPKKHMTVFSHNSPMTKFDEKLPTYPNLQSNNSLNSPEPQNVQSKQSSRSRSGSVLIQKTLEPIKE</sequence>
<dbReference type="PROSITE" id="PS50211">
    <property type="entry name" value="DENN"/>
    <property type="match status" value="1"/>
</dbReference>
<dbReference type="EMBL" id="GG662798">
    <property type="protein sequence ID" value="EAR90388.3"/>
    <property type="molecule type" value="Genomic_DNA"/>
</dbReference>
<dbReference type="PANTHER" id="PTHR12296:SF21">
    <property type="entry name" value="DENN DOMAIN-CONTAINING PROTEIN 3"/>
    <property type="match status" value="1"/>
</dbReference>
<dbReference type="Pfam" id="PF03456">
    <property type="entry name" value="uDENN"/>
    <property type="match status" value="1"/>
</dbReference>
<dbReference type="OrthoDB" id="284742at2759"/>
<evidence type="ECO:0000256" key="1">
    <source>
        <dbReference type="SAM" id="MobiDB-lite"/>
    </source>
</evidence>
<dbReference type="InParanoid" id="Q22ZD3"/>
<dbReference type="AlphaFoldDB" id="Q22ZD3"/>
<reference evidence="4" key="1">
    <citation type="journal article" date="2006" name="PLoS Biol.">
        <title>Macronuclear genome sequence of the ciliate Tetrahymena thermophila, a model eukaryote.</title>
        <authorList>
            <person name="Eisen J.A."/>
            <person name="Coyne R.S."/>
            <person name="Wu M."/>
            <person name="Wu D."/>
            <person name="Thiagarajan M."/>
            <person name="Wortman J.R."/>
            <person name="Badger J.H."/>
            <person name="Ren Q."/>
            <person name="Amedeo P."/>
            <person name="Jones K.M."/>
            <person name="Tallon L.J."/>
            <person name="Delcher A.L."/>
            <person name="Salzberg S.L."/>
            <person name="Silva J.C."/>
            <person name="Haas B.J."/>
            <person name="Majoros W.H."/>
            <person name="Farzad M."/>
            <person name="Carlton J.M."/>
            <person name="Smith R.K. Jr."/>
            <person name="Garg J."/>
            <person name="Pearlman R.E."/>
            <person name="Karrer K.M."/>
            <person name="Sun L."/>
            <person name="Manning G."/>
            <person name="Elde N.C."/>
            <person name="Turkewitz A.P."/>
            <person name="Asai D.J."/>
            <person name="Wilkes D.E."/>
            <person name="Wang Y."/>
            <person name="Cai H."/>
            <person name="Collins K."/>
            <person name="Stewart B.A."/>
            <person name="Lee S.R."/>
            <person name="Wilamowska K."/>
            <person name="Weinberg Z."/>
            <person name="Ruzzo W.L."/>
            <person name="Wloga D."/>
            <person name="Gaertig J."/>
            <person name="Frankel J."/>
            <person name="Tsao C.-C."/>
            <person name="Gorovsky M.A."/>
            <person name="Keeling P.J."/>
            <person name="Waller R.F."/>
            <person name="Patron N.J."/>
            <person name="Cherry J.M."/>
            <person name="Stover N.A."/>
            <person name="Krieger C.J."/>
            <person name="del Toro C."/>
            <person name="Ryder H.F."/>
            <person name="Williamson S.C."/>
            <person name="Barbeau R.A."/>
            <person name="Hamilton E.P."/>
            <person name="Orias E."/>
        </authorList>
    </citation>
    <scope>NUCLEOTIDE SEQUENCE [LARGE SCALE GENOMIC DNA]</scope>
    <source>
        <strain evidence="4">SB210</strain>
    </source>
</reference>
<dbReference type="InterPro" id="IPR051696">
    <property type="entry name" value="DENN_Domain_GEFs"/>
</dbReference>
<dbReference type="InterPro" id="IPR043153">
    <property type="entry name" value="DENN_C"/>
</dbReference>
<evidence type="ECO:0000313" key="4">
    <source>
        <dbReference type="Proteomes" id="UP000009168"/>
    </source>
</evidence>
<dbReference type="InterPro" id="IPR037516">
    <property type="entry name" value="Tripartite_DENN"/>
</dbReference>
<dbReference type="Proteomes" id="UP000009168">
    <property type="component" value="Unassembled WGS sequence"/>
</dbReference>
<evidence type="ECO:0000313" key="3">
    <source>
        <dbReference type="EMBL" id="EAR90388.3"/>
    </source>
</evidence>
<dbReference type="GeneID" id="7824210"/>